<evidence type="ECO:0000313" key="2">
    <source>
        <dbReference type="EMBL" id="OWK43240.1"/>
    </source>
</evidence>
<keyword evidence="1" id="KW-0812">Transmembrane</keyword>
<feature type="transmembrane region" description="Helical" evidence="1">
    <location>
        <begin position="12"/>
        <end position="31"/>
    </location>
</feature>
<protein>
    <submittedName>
        <fullName evidence="2">Uncharacterized protein</fullName>
    </submittedName>
</protein>
<evidence type="ECO:0000256" key="1">
    <source>
        <dbReference type="SAM" id="Phobius"/>
    </source>
</evidence>
<keyword evidence="3" id="KW-1185">Reference proteome</keyword>
<organism evidence="2 3">
    <name type="scientific">Fimbriiglobus ruber</name>
    <dbReference type="NCBI Taxonomy" id="1908690"/>
    <lineage>
        <taxon>Bacteria</taxon>
        <taxon>Pseudomonadati</taxon>
        <taxon>Planctomycetota</taxon>
        <taxon>Planctomycetia</taxon>
        <taxon>Gemmatales</taxon>
        <taxon>Gemmataceae</taxon>
        <taxon>Fimbriiglobus</taxon>
    </lineage>
</organism>
<dbReference type="Proteomes" id="UP000214646">
    <property type="component" value="Unassembled WGS sequence"/>
</dbReference>
<gene>
    <name evidence="2" type="ORF">FRUB_02839</name>
</gene>
<keyword evidence="1" id="KW-1133">Transmembrane helix</keyword>
<dbReference type="AlphaFoldDB" id="A0A225DP43"/>
<proteinExistence type="predicted"/>
<evidence type="ECO:0000313" key="3">
    <source>
        <dbReference type="Proteomes" id="UP000214646"/>
    </source>
</evidence>
<dbReference type="EMBL" id="NIDE01000004">
    <property type="protein sequence ID" value="OWK43240.1"/>
    <property type="molecule type" value="Genomic_DNA"/>
</dbReference>
<reference evidence="3" key="1">
    <citation type="submission" date="2017-06" db="EMBL/GenBank/DDBJ databases">
        <title>Genome analysis of Fimbriiglobus ruber SP5, the first member of the order Planctomycetales with confirmed chitinolytic capability.</title>
        <authorList>
            <person name="Ravin N.V."/>
            <person name="Rakitin A.L."/>
            <person name="Ivanova A.A."/>
            <person name="Beletsky A.V."/>
            <person name="Kulichevskaya I.S."/>
            <person name="Mardanov A.V."/>
            <person name="Dedysh S.N."/>
        </authorList>
    </citation>
    <scope>NUCLEOTIDE SEQUENCE [LARGE SCALE GENOMIC DNA]</scope>
    <source>
        <strain evidence="3">SP5</strain>
    </source>
</reference>
<name>A0A225DP43_9BACT</name>
<comment type="caution">
    <text evidence="2">The sequence shown here is derived from an EMBL/GenBank/DDBJ whole genome shotgun (WGS) entry which is preliminary data.</text>
</comment>
<accession>A0A225DP43</accession>
<keyword evidence="1" id="KW-0472">Membrane</keyword>
<sequence>MNAIETCGLITAAWFGTTVSLILIRTVWMAVSSNRNVGV</sequence>